<gene>
    <name evidence="2" type="ORF">ABA31_04860</name>
</gene>
<comment type="caution">
    <text evidence="2">The sequence shown here is derived from an EMBL/GenBank/DDBJ whole genome shotgun (WGS) entry which is preliminary data.</text>
</comment>
<evidence type="ECO:0000313" key="2">
    <source>
        <dbReference type="EMBL" id="GEK79135.1"/>
    </source>
</evidence>
<proteinExistence type="predicted"/>
<accession>A0AA87RES1</accession>
<dbReference type="SUPFAM" id="SSF54427">
    <property type="entry name" value="NTF2-like"/>
    <property type="match status" value="1"/>
</dbReference>
<dbReference type="InterPro" id="IPR032710">
    <property type="entry name" value="NTF2-like_dom_sf"/>
</dbReference>
<dbReference type="EMBL" id="BJUU01000002">
    <property type="protein sequence ID" value="GEK79135.1"/>
    <property type="molecule type" value="Genomic_DNA"/>
</dbReference>
<reference evidence="2 3" key="1">
    <citation type="submission" date="2019-07" db="EMBL/GenBank/DDBJ databases">
        <title>Whole genome shotgun sequence of Agrococcus baldri NBRC 103055.</title>
        <authorList>
            <person name="Hosoyama A."/>
            <person name="Uohara A."/>
            <person name="Ohji S."/>
            <person name="Ichikawa N."/>
        </authorList>
    </citation>
    <scope>NUCLEOTIDE SEQUENCE [LARGE SCALE GENOMIC DNA]</scope>
    <source>
        <strain evidence="2 3">NBRC 103055</strain>
    </source>
</reference>
<dbReference type="Proteomes" id="UP000321749">
    <property type="component" value="Unassembled WGS sequence"/>
</dbReference>
<feature type="domain" description="SnoaL-like" evidence="1">
    <location>
        <begin position="10"/>
        <end position="131"/>
    </location>
</feature>
<evidence type="ECO:0000259" key="1">
    <source>
        <dbReference type="Pfam" id="PF13577"/>
    </source>
</evidence>
<sequence length="205" mass="23317">MDETPAKALRRLQDREEIRDCVARYARGIDRLDRELTLSAYHADAIDDHGKFLGTPAEFVDWAFTMHRTFHLSHQHSILNQTCELDGDVAHAETYFLFASMNVSGPPWTLSGGRYIDRLERRSGRWAIAHRLCVRDWATTDSTLDPTDPTSLTATQASLTPALRSFFRGAPHGRRDTGDPSYDRPLVIDPVREAHWRDLQADQGD</sequence>
<name>A0AA87RES1_9MICO</name>
<dbReference type="Pfam" id="PF13577">
    <property type="entry name" value="SnoaL_4"/>
    <property type="match status" value="1"/>
</dbReference>
<organism evidence="2 3">
    <name type="scientific">Agrococcus baldri</name>
    <dbReference type="NCBI Taxonomy" id="153730"/>
    <lineage>
        <taxon>Bacteria</taxon>
        <taxon>Bacillati</taxon>
        <taxon>Actinomycetota</taxon>
        <taxon>Actinomycetes</taxon>
        <taxon>Micrococcales</taxon>
        <taxon>Microbacteriaceae</taxon>
        <taxon>Agrococcus</taxon>
    </lineage>
</organism>
<dbReference type="Gene3D" id="3.10.450.50">
    <property type="match status" value="1"/>
</dbReference>
<dbReference type="InterPro" id="IPR037401">
    <property type="entry name" value="SnoaL-like"/>
</dbReference>
<protein>
    <recommendedName>
        <fullName evidence="1">SnoaL-like domain-containing protein</fullName>
    </recommendedName>
</protein>
<evidence type="ECO:0000313" key="3">
    <source>
        <dbReference type="Proteomes" id="UP000321749"/>
    </source>
</evidence>
<dbReference type="AlphaFoldDB" id="A0AA87RES1"/>
<dbReference type="RefSeq" id="WP_146792512.1">
    <property type="nucleotide sequence ID" value="NZ_BJUU01000002.1"/>
</dbReference>
<keyword evidence="3" id="KW-1185">Reference proteome</keyword>